<dbReference type="Gene3D" id="1.10.287.1260">
    <property type="match status" value="1"/>
</dbReference>
<dbReference type="InterPro" id="IPR010920">
    <property type="entry name" value="LSM_dom_sf"/>
</dbReference>
<sequence>MPSLPISYILSSWWQWIVDPGIDLAIFIVIAFLVPRIGRLVIRLITGHLDPNEQESKQRLAIVGTAVYLIQLIAYFLLSIATLKQLGVPLAGAAIPATVISAAVGLGAQSIIADFLAGFFIISEKQYGVGDWVRFQGSGIDVEGDVIQITMRATRVRTLAGETVNIPNSTARVCINHSNYWARAVVVMPIPLLGSDSIDDAVKRSTDATLRALEQPDIARDVTGELDVHPSVGVEEPNTVGMPWMVNMRFIVQVNPARQWAVERAVRTKIIEEFWKEYGSATTISGAVRDTLDADAPLLERALTRAPLIDVDYDTPDGTRRTGAGEAGKVSDSGEGHTPVRGSGAAAAAAASGSGGLSPRPRDRATDGTATDSDRSRSDVSTTDPSDTESPSEPGEEVYSAVSGDSIASTGWRRVVSFGGRVRPSTSGLCVALVALLFFKGFTLDPSDIEEAEDILTTTPQEVLSPEETTTTPSPTSSTTPSSSPRETSPTDDDPGTGNGSPSPTGTTPESGSTSPGTTVPDAPAGDGGADSATNP</sequence>
<feature type="compositionally biased region" description="Low complexity" evidence="8">
    <location>
        <begin position="466"/>
        <end position="488"/>
    </location>
</feature>
<feature type="transmembrane region" description="Helical" evidence="9">
    <location>
        <begin position="60"/>
        <end position="81"/>
    </location>
</feature>
<proteinExistence type="inferred from homology"/>
<feature type="transmembrane region" description="Helical" evidence="9">
    <location>
        <begin position="93"/>
        <end position="122"/>
    </location>
</feature>
<feature type="transmembrane region" description="Helical" evidence="9">
    <location>
        <begin position="13"/>
        <end position="34"/>
    </location>
</feature>
<evidence type="ECO:0000313" key="11">
    <source>
        <dbReference type="EMBL" id="MCX7444593.1"/>
    </source>
</evidence>
<protein>
    <submittedName>
        <fullName evidence="11">Mechanosensitive ion channel family protein</fullName>
    </submittedName>
</protein>
<organism evidence="11 12">
    <name type="scientific">Corynebacterium pygosceleis</name>
    <dbReference type="NCBI Taxonomy" id="2800406"/>
    <lineage>
        <taxon>Bacteria</taxon>
        <taxon>Bacillati</taxon>
        <taxon>Actinomycetota</taxon>
        <taxon>Actinomycetes</taxon>
        <taxon>Mycobacteriales</taxon>
        <taxon>Corynebacteriaceae</taxon>
        <taxon>Corynebacterium</taxon>
    </lineage>
</organism>
<feature type="compositionally biased region" description="Basic and acidic residues" evidence="8">
    <location>
        <begin position="360"/>
        <end position="378"/>
    </location>
</feature>
<name>A0ABT3WS62_9CORY</name>
<evidence type="ECO:0000259" key="10">
    <source>
        <dbReference type="Pfam" id="PF00924"/>
    </source>
</evidence>
<dbReference type="SUPFAM" id="SSF50182">
    <property type="entry name" value="Sm-like ribonucleoproteins"/>
    <property type="match status" value="1"/>
</dbReference>
<dbReference type="RefSeq" id="WP_267186399.1">
    <property type="nucleotide sequence ID" value="NZ_JAPMKV010000002.1"/>
</dbReference>
<evidence type="ECO:0000313" key="12">
    <source>
        <dbReference type="Proteomes" id="UP001081709"/>
    </source>
</evidence>
<evidence type="ECO:0000256" key="5">
    <source>
        <dbReference type="ARBA" id="ARBA00022692"/>
    </source>
</evidence>
<feature type="region of interest" description="Disordered" evidence="8">
    <location>
        <begin position="457"/>
        <end position="536"/>
    </location>
</feature>
<feature type="compositionally biased region" description="Low complexity" evidence="8">
    <location>
        <begin position="342"/>
        <end position="352"/>
    </location>
</feature>
<comment type="subcellular location">
    <subcellularLocation>
        <location evidence="2">Cell membrane</location>
    </subcellularLocation>
    <subcellularLocation>
        <location evidence="1">Membrane</location>
        <topology evidence="1">Multi-pass membrane protein</topology>
    </subcellularLocation>
</comment>
<keyword evidence="5 9" id="KW-0812">Transmembrane</keyword>
<dbReference type="PANTHER" id="PTHR30460:SF0">
    <property type="entry name" value="MODERATE CONDUCTANCE MECHANOSENSITIVE CHANNEL YBIO"/>
    <property type="match status" value="1"/>
</dbReference>
<comment type="similarity">
    <text evidence="3">Belongs to the MscS (TC 1.A.23) family.</text>
</comment>
<feature type="compositionally biased region" description="Low complexity" evidence="8">
    <location>
        <begin position="379"/>
        <end position="393"/>
    </location>
</feature>
<dbReference type="Proteomes" id="UP001081709">
    <property type="component" value="Unassembled WGS sequence"/>
</dbReference>
<dbReference type="PANTHER" id="PTHR30460">
    <property type="entry name" value="MODERATE CONDUCTANCE MECHANOSENSITIVE CHANNEL YBIO"/>
    <property type="match status" value="1"/>
</dbReference>
<evidence type="ECO:0000256" key="3">
    <source>
        <dbReference type="ARBA" id="ARBA00008017"/>
    </source>
</evidence>
<dbReference type="Pfam" id="PF00924">
    <property type="entry name" value="MS_channel_2nd"/>
    <property type="match status" value="1"/>
</dbReference>
<keyword evidence="4" id="KW-1003">Cell membrane</keyword>
<accession>A0ABT3WS62</accession>
<feature type="domain" description="Mechanosensitive ion channel MscS" evidence="10">
    <location>
        <begin position="111"/>
        <end position="170"/>
    </location>
</feature>
<evidence type="ECO:0000256" key="9">
    <source>
        <dbReference type="SAM" id="Phobius"/>
    </source>
</evidence>
<evidence type="ECO:0000256" key="6">
    <source>
        <dbReference type="ARBA" id="ARBA00022989"/>
    </source>
</evidence>
<feature type="compositionally biased region" description="Low complexity" evidence="8">
    <location>
        <begin position="500"/>
        <end position="525"/>
    </location>
</feature>
<keyword evidence="7 9" id="KW-0472">Membrane</keyword>
<dbReference type="InterPro" id="IPR011014">
    <property type="entry name" value="MscS_channel_TM-2"/>
</dbReference>
<reference evidence="11" key="1">
    <citation type="submission" date="2022-11" db="EMBL/GenBank/DDBJ databases">
        <title>Corynebacterium sp. isolated from Penguins.</title>
        <authorList>
            <person name="Sedlar K."/>
            <person name="Svec P."/>
        </authorList>
    </citation>
    <scope>NUCLEOTIDE SEQUENCE</scope>
    <source>
        <strain evidence="11">P7003</strain>
    </source>
</reference>
<feature type="region of interest" description="Disordered" evidence="8">
    <location>
        <begin position="311"/>
        <end position="404"/>
    </location>
</feature>
<dbReference type="SUPFAM" id="SSF82861">
    <property type="entry name" value="Mechanosensitive channel protein MscS (YggB), transmembrane region"/>
    <property type="match status" value="1"/>
</dbReference>
<dbReference type="InterPro" id="IPR006685">
    <property type="entry name" value="MscS_channel_2nd"/>
</dbReference>
<evidence type="ECO:0000256" key="2">
    <source>
        <dbReference type="ARBA" id="ARBA00004236"/>
    </source>
</evidence>
<dbReference type="InterPro" id="IPR023408">
    <property type="entry name" value="MscS_beta-dom_sf"/>
</dbReference>
<evidence type="ECO:0000256" key="8">
    <source>
        <dbReference type="SAM" id="MobiDB-lite"/>
    </source>
</evidence>
<dbReference type="Gene3D" id="2.30.30.60">
    <property type="match status" value="1"/>
</dbReference>
<comment type="caution">
    <text evidence="11">The sequence shown here is derived from an EMBL/GenBank/DDBJ whole genome shotgun (WGS) entry which is preliminary data.</text>
</comment>
<dbReference type="EMBL" id="JAPMKV010000002">
    <property type="protein sequence ID" value="MCX7444593.1"/>
    <property type="molecule type" value="Genomic_DNA"/>
</dbReference>
<keyword evidence="12" id="KW-1185">Reference proteome</keyword>
<evidence type="ECO:0000256" key="1">
    <source>
        <dbReference type="ARBA" id="ARBA00004141"/>
    </source>
</evidence>
<evidence type="ECO:0000256" key="4">
    <source>
        <dbReference type="ARBA" id="ARBA00022475"/>
    </source>
</evidence>
<dbReference type="InterPro" id="IPR045276">
    <property type="entry name" value="YbiO_bact"/>
</dbReference>
<evidence type="ECO:0000256" key="7">
    <source>
        <dbReference type="ARBA" id="ARBA00023136"/>
    </source>
</evidence>
<keyword evidence="6 9" id="KW-1133">Transmembrane helix</keyword>
<gene>
    <name evidence="11" type="ORF">OS125_04940</name>
</gene>